<keyword evidence="1 6" id="KW-0660">Purine salvage</keyword>
<dbReference type="CDD" id="cd00381">
    <property type="entry name" value="IMPDH"/>
    <property type="match status" value="1"/>
</dbReference>
<dbReference type="Gene3D" id="3.90.550.10">
    <property type="entry name" value="Spore Coat Polysaccharide Biosynthesis Protein SpsA, Chain A"/>
    <property type="match status" value="1"/>
</dbReference>
<dbReference type="InterPro" id="IPR001093">
    <property type="entry name" value="IMP_DH_GMPRt"/>
</dbReference>
<dbReference type="AlphaFoldDB" id="A0A1H3PQP8"/>
<evidence type="ECO:0000256" key="7">
    <source>
        <dbReference type="PROSITE-ProRule" id="PRU00703"/>
    </source>
</evidence>
<protein>
    <recommendedName>
        <fullName evidence="6">GMP reductase</fullName>
        <ecNumber evidence="6">1.7.1.7</ecNumber>
    </recommendedName>
    <alternativeName>
        <fullName evidence="6">Guanosine 5'-monophosphate reductase</fullName>
        <shortName evidence="6">GMPR</shortName>
    </alternativeName>
</protein>
<feature type="active site" description="Thioimidate intermediate" evidence="6">
    <location>
        <position position="666"/>
    </location>
</feature>
<gene>
    <name evidence="6" type="primary">guaB1</name>
    <name evidence="10" type="ORF">SAMN05660209_04422</name>
</gene>
<dbReference type="CDD" id="cd02205">
    <property type="entry name" value="CBS_pair_SF"/>
    <property type="match status" value="1"/>
</dbReference>
<dbReference type="Gene3D" id="3.20.20.70">
    <property type="entry name" value="Aldolase class I"/>
    <property type="match status" value="1"/>
</dbReference>
<name>A0A1H3PQP8_9ACTN</name>
<keyword evidence="4 6" id="KW-0560">Oxidoreductase</keyword>
<dbReference type="NCBIfam" id="TIGR01303">
    <property type="entry name" value="IMP_DH_rel_1"/>
    <property type="match status" value="1"/>
</dbReference>
<feature type="binding site" evidence="6">
    <location>
        <begin position="609"/>
        <end position="611"/>
    </location>
    <ligand>
        <name>NADP(+)</name>
        <dbReference type="ChEBI" id="CHEBI:58349"/>
    </ligand>
</feature>
<dbReference type="EMBL" id="FNOT01000017">
    <property type="protein sequence ID" value="SDZ03300.1"/>
    <property type="molecule type" value="Genomic_DNA"/>
</dbReference>
<dbReference type="GO" id="GO:0005829">
    <property type="term" value="C:cytosol"/>
    <property type="evidence" value="ECO:0007669"/>
    <property type="project" value="TreeGrafter"/>
</dbReference>
<dbReference type="InterPro" id="IPR050139">
    <property type="entry name" value="GMP_reductase"/>
</dbReference>
<keyword evidence="3 6" id="KW-0521">NADP</keyword>
<dbReference type="SUPFAM" id="SSF54631">
    <property type="entry name" value="CBS-domain pair"/>
    <property type="match status" value="1"/>
</dbReference>
<dbReference type="PANTHER" id="PTHR43170:SF5">
    <property type="entry name" value="GMP REDUCTASE"/>
    <property type="match status" value="1"/>
</dbReference>
<dbReference type="HAMAP" id="MF_02250">
    <property type="entry name" value="GMPR_GuaB1"/>
    <property type="match status" value="1"/>
</dbReference>
<keyword evidence="11" id="KW-1185">Reference proteome</keyword>
<evidence type="ECO:0000256" key="5">
    <source>
        <dbReference type="ARBA" id="ARBA00023122"/>
    </source>
</evidence>
<reference evidence="11" key="1">
    <citation type="submission" date="2016-10" db="EMBL/GenBank/DDBJ databases">
        <authorList>
            <person name="Varghese N."/>
            <person name="Submissions S."/>
        </authorList>
    </citation>
    <scope>NUCLEOTIDE SEQUENCE [LARGE SCALE GENOMIC DNA]</scope>
    <source>
        <strain evidence="11">DSM 45422</strain>
    </source>
</reference>
<dbReference type="GO" id="GO:0006166">
    <property type="term" value="P:purine ribonucleoside salvage"/>
    <property type="evidence" value="ECO:0007669"/>
    <property type="project" value="UniProtKB-KW"/>
</dbReference>
<keyword evidence="2" id="KW-0677">Repeat</keyword>
<feature type="domain" description="CBS" evidence="9">
    <location>
        <begin position="518"/>
        <end position="573"/>
    </location>
</feature>
<comment type="similarity">
    <text evidence="6">Belongs to the IMPDH/GMPR family. GuaB1 subfamily.</text>
</comment>
<evidence type="ECO:0000313" key="10">
    <source>
        <dbReference type="EMBL" id="SDZ03300.1"/>
    </source>
</evidence>
<evidence type="ECO:0000256" key="8">
    <source>
        <dbReference type="SAM" id="Phobius"/>
    </source>
</evidence>
<evidence type="ECO:0000313" key="11">
    <source>
        <dbReference type="Proteomes" id="UP000198921"/>
    </source>
</evidence>
<evidence type="ECO:0000256" key="3">
    <source>
        <dbReference type="ARBA" id="ARBA00022857"/>
    </source>
</evidence>
<comment type="cofactor">
    <cofactor evidence="6">
        <name>a monovalent cation</name>
        <dbReference type="ChEBI" id="CHEBI:60242"/>
    </cofactor>
</comment>
<dbReference type="SUPFAM" id="SSF53448">
    <property type="entry name" value="Nucleotide-diphospho-sugar transferases"/>
    <property type="match status" value="1"/>
</dbReference>
<dbReference type="PANTHER" id="PTHR43170">
    <property type="entry name" value="GMP REDUCTASE"/>
    <property type="match status" value="1"/>
</dbReference>
<evidence type="ECO:0000256" key="2">
    <source>
        <dbReference type="ARBA" id="ARBA00022737"/>
    </source>
</evidence>
<comment type="catalytic activity">
    <reaction evidence="6">
        <text>IMP + NH4(+) + NADP(+) = GMP + NADPH + 2 H(+)</text>
        <dbReference type="Rhea" id="RHEA:17185"/>
        <dbReference type="ChEBI" id="CHEBI:15378"/>
        <dbReference type="ChEBI" id="CHEBI:28938"/>
        <dbReference type="ChEBI" id="CHEBI:57783"/>
        <dbReference type="ChEBI" id="CHEBI:58053"/>
        <dbReference type="ChEBI" id="CHEBI:58115"/>
        <dbReference type="ChEBI" id="CHEBI:58349"/>
        <dbReference type="EC" id="1.7.1.7"/>
    </reaction>
</comment>
<dbReference type="InterPro" id="IPR000644">
    <property type="entry name" value="CBS_dom"/>
</dbReference>
<dbReference type="EC" id="1.7.1.7" evidence="6"/>
<dbReference type="GO" id="GO:0003920">
    <property type="term" value="F:GMP reductase activity"/>
    <property type="evidence" value="ECO:0007669"/>
    <property type="project" value="UniProtKB-UniRule"/>
</dbReference>
<dbReference type="Proteomes" id="UP000198921">
    <property type="component" value="Unassembled WGS sequence"/>
</dbReference>
<dbReference type="STRING" id="1137993.SAMN05660209_04422"/>
<sequence>MGAGVGGLDALNAALNVARHPLVRMVAADSLLEPEALVQVARPFVEDRANVVAAGGVIRAANGARVARGSVLEPRLSSRWVVRFQVVEYLRSFLLGRTGWADANALLIISGAFGLFRRDLVVEVGGLDALSLAEDAELVVTLQEHLRRQRRPHRVVFVPEPVCWTEVPETLAVLGRQRRRWSHGLAQLLWKHRRMIGNPRFGPVGVLGLPFFLLFELLGPVVEVVGLASVALAAGLGALDVPTALVMFGLALGLGTLLSTAAVAVEEFSYARYTRGREVGALLLAGLMENVGYRQLHAWFRLRGLVAALLRRTPVWTAMPRTGFTEAEPVAVSWSGEIADLARMPARERARSPISPGSACGTMAVMRFLNGQRPATDLTYADVFMVPNHSTVGSRLEVDLTTPDGVGTTIPVVVANMTAISGRRMAETVARRGGLAVLPQDIPADVVGEVVAWTKARHPVYDTPITLSPTSTVGEALALLTKRAHGIVVVVEGSSPVGVVTDGQCQGVDRFTQLSQVMTEDPLTVPAGTDLPKIFDVLSGERVSAAPVVEGDRLVGVVTRKGALRSALYQPAVDANGLLLTSAAVGINGDVAGKAGALLAAGVDVLVVDTAHGHQEKAVEAVRAARSVAGSMPVVAGNVVTAQGTRDLIEAGADVAKVGVGPGAMCTTRMMTGVGRPQFSAVEECAAAARALGKHVWADGGVRHPRDIALALAAGAASVMVGSWFAGTYESAGDIHDDGSGRLYKESFGMASARAVKARTSTQSGFDRARAGLFEEGISSSRMYLDPARPGVEDLVDQIVAGVRSSFTYAGARTVDEFHERAVVGVQSAAGYEEGRPLPTSW</sequence>
<dbReference type="SMART" id="SM00116">
    <property type="entry name" value="CBS"/>
    <property type="match status" value="2"/>
</dbReference>
<dbReference type="NCBIfam" id="NF005869">
    <property type="entry name" value="PRK07807.1"/>
    <property type="match status" value="1"/>
</dbReference>
<dbReference type="InterPro" id="IPR013785">
    <property type="entry name" value="Aldolase_TIM"/>
</dbReference>
<comment type="pathway">
    <text evidence="6">Purine metabolism; IMP biosynthesis via salvage pathway.</text>
</comment>
<accession>A0A1H3PQP8</accession>
<dbReference type="Pfam" id="PF00478">
    <property type="entry name" value="IMPDH"/>
    <property type="match status" value="1"/>
</dbReference>
<dbReference type="GO" id="GO:0032264">
    <property type="term" value="P:IMP salvage"/>
    <property type="evidence" value="ECO:0007669"/>
    <property type="project" value="UniProtKB-UniRule"/>
</dbReference>
<feature type="binding site" evidence="6">
    <location>
        <begin position="659"/>
        <end position="661"/>
    </location>
    <ligand>
        <name>NADP(+)</name>
        <dbReference type="ChEBI" id="CHEBI:58349"/>
    </ligand>
</feature>
<proteinExistence type="inferred from homology"/>
<evidence type="ECO:0000259" key="9">
    <source>
        <dbReference type="PROSITE" id="PS51371"/>
    </source>
</evidence>
<dbReference type="OrthoDB" id="9805398at2"/>
<comment type="function">
    <text evidence="6">Involved in the purine-salvage pathway. Catalyzes the NADPH-dependent conversion of GMP to IMP.</text>
</comment>
<evidence type="ECO:0000256" key="1">
    <source>
        <dbReference type="ARBA" id="ARBA00022726"/>
    </source>
</evidence>
<keyword evidence="5 7" id="KW-0129">CBS domain</keyword>
<keyword evidence="8" id="KW-0812">Transmembrane</keyword>
<dbReference type="Pfam" id="PF00571">
    <property type="entry name" value="CBS"/>
    <property type="match status" value="2"/>
</dbReference>
<keyword evidence="8" id="KW-1133">Transmembrane helix</keyword>
<dbReference type="SUPFAM" id="SSF51412">
    <property type="entry name" value="Inosine monophosphate dehydrogenase (IMPDH)"/>
    <property type="match status" value="1"/>
</dbReference>
<dbReference type="SMART" id="SM01240">
    <property type="entry name" value="IMPDH"/>
    <property type="match status" value="1"/>
</dbReference>
<dbReference type="FunFam" id="3.20.20.70:FF:000424">
    <property type="entry name" value="Inosine-5'-monophosphate dehydrogenase 2"/>
    <property type="match status" value="1"/>
</dbReference>
<organism evidence="10 11">
    <name type="scientific">Geodermatophilus africanus</name>
    <dbReference type="NCBI Taxonomy" id="1137993"/>
    <lineage>
        <taxon>Bacteria</taxon>
        <taxon>Bacillati</taxon>
        <taxon>Actinomycetota</taxon>
        <taxon>Actinomycetes</taxon>
        <taxon>Geodermatophilales</taxon>
        <taxon>Geodermatophilaceae</taxon>
        <taxon>Geodermatophilus</taxon>
    </lineage>
</organism>
<evidence type="ECO:0000256" key="6">
    <source>
        <dbReference type="HAMAP-Rule" id="MF_02250"/>
    </source>
</evidence>
<dbReference type="PROSITE" id="PS51371">
    <property type="entry name" value="CBS"/>
    <property type="match status" value="1"/>
</dbReference>
<dbReference type="RefSeq" id="WP_091160995.1">
    <property type="nucleotide sequence ID" value="NZ_FNOT01000017.1"/>
</dbReference>
<keyword evidence="8" id="KW-0472">Membrane</keyword>
<dbReference type="InterPro" id="IPR029044">
    <property type="entry name" value="Nucleotide-diphossugar_trans"/>
</dbReference>
<dbReference type="InterPro" id="IPR046342">
    <property type="entry name" value="CBS_dom_sf"/>
</dbReference>
<dbReference type="InterPro" id="IPR005991">
    <property type="entry name" value="GUAB1"/>
</dbReference>
<dbReference type="Pfam" id="PF13641">
    <property type="entry name" value="Glyco_tranf_2_3"/>
    <property type="match status" value="1"/>
</dbReference>
<dbReference type="CDD" id="cd06423">
    <property type="entry name" value="CESA_like"/>
    <property type="match status" value="1"/>
</dbReference>
<feature type="transmembrane region" description="Helical" evidence="8">
    <location>
        <begin position="242"/>
        <end position="265"/>
    </location>
</feature>
<dbReference type="GO" id="GO:0016616">
    <property type="term" value="F:oxidoreductase activity, acting on the CH-OH group of donors, NAD or NADP as acceptor"/>
    <property type="evidence" value="ECO:0007669"/>
    <property type="project" value="UniProtKB-ARBA"/>
</dbReference>
<evidence type="ECO:0000256" key="4">
    <source>
        <dbReference type="ARBA" id="ARBA00023002"/>
    </source>
</evidence>